<dbReference type="EMBL" id="LK023313">
    <property type="protein sequence ID" value="CDS03603.1"/>
    <property type="molecule type" value="Genomic_DNA"/>
</dbReference>
<feature type="chain" id="PRO_5001726049" evidence="2">
    <location>
        <begin position="17"/>
        <end position="133"/>
    </location>
</feature>
<feature type="transmembrane region" description="Helical" evidence="1">
    <location>
        <begin position="107"/>
        <end position="125"/>
    </location>
</feature>
<sequence>MGVSWIITMWIPYSLISEYLVLEQHKQKQHPYYDYHRTSSPSSSQFEEESTPLLLTEKKDMDAGIVLGIHKVYTMLPQFIGIAAASIIFSIAHSLEQQASRSSDNQGVSWVLEFCGATAIIAAIVSRRIVDVD</sequence>
<reference evidence="3" key="1">
    <citation type="journal article" date="2014" name="Genome Announc.">
        <title>De novo whole-genome sequence and genome annotation of Lichtheimia ramosa.</title>
        <authorList>
            <person name="Linde J."/>
            <person name="Schwartze V."/>
            <person name="Binder U."/>
            <person name="Lass-Florl C."/>
            <person name="Voigt K."/>
            <person name="Horn F."/>
        </authorList>
    </citation>
    <scope>NUCLEOTIDE SEQUENCE</scope>
    <source>
        <strain evidence="3">JMRC FSU:6197</strain>
    </source>
</reference>
<protein>
    <submittedName>
        <fullName evidence="3">Uncharacterized protein</fullName>
    </submittedName>
</protein>
<feature type="signal peptide" evidence="2">
    <location>
        <begin position="1"/>
        <end position="16"/>
    </location>
</feature>
<keyword evidence="2" id="KW-0732">Signal</keyword>
<evidence type="ECO:0000256" key="1">
    <source>
        <dbReference type="SAM" id="Phobius"/>
    </source>
</evidence>
<organism evidence="3">
    <name type="scientific">Lichtheimia ramosa</name>
    <dbReference type="NCBI Taxonomy" id="688394"/>
    <lineage>
        <taxon>Eukaryota</taxon>
        <taxon>Fungi</taxon>
        <taxon>Fungi incertae sedis</taxon>
        <taxon>Mucoromycota</taxon>
        <taxon>Mucoromycotina</taxon>
        <taxon>Mucoromycetes</taxon>
        <taxon>Mucorales</taxon>
        <taxon>Lichtheimiaceae</taxon>
        <taxon>Lichtheimia</taxon>
    </lineage>
</organism>
<keyword evidence="1" id="KW-0472">Membrane</keyword>
<proteinExistence type="predicted"/>
<dbReference type="AlphaFoldDB" id="A0A077WBT9"/>
<keyword evidence="1" id="KW-1133">Transmembrane helix</keyword>
<evidence type="ECO:0000313" key="3">
    <source>
        <dbReference type="EMBL" id="CDS03603.1"/>
    </source>
</evidence>
<evidence type="ECO:0000256" key="2">
    <source>
        <dbReference type="SAM" id="SignalP"/>
    </source>
</evidence>
<feature type="transmembrane region" description="Helical" evidence="1">
    <location>
        <begin position="75"/>
        <end position="95"/>
    </location>
</feature>
<gene>
    <name evidence="3" type="ORF">LRAMOSA01005</name>
</gene>
<keyword evidence="1" id="KW-0812">Transmembrane</keyword>
<name>A0A077WBT9_9FUNG</name>
<dbReference type="OrthoDB" id="28755at2759"/>
<accession>A0A077WBT9</accession>